<evidence type="ECO:0000256" key="1">
    <source>
        <dbReference type="SAM" id="MobiDB-lite"/>
    </source>
</evidence>
<keyword evidence="3" id="KW-1185">Reference proteome</keyword>
<dbReference type="AlphaFoldDB" id="A0AAV4J546"/>
<evidence type="ECO:0000313" key="3">
    <source>
        <dbReference type="Proteomes" id="UP000762676"/>
    </source>
</evidence>
<gene>
    <name evidence="2" type="ORF">ElyMa_006794400</name>
</gene>
<comment type="caution">
    <text evidence="2">The sequence shown here is derived from an EMBL/GenBank/DDBJ whole genome shotgun (WGS) entry which is preliminary data.</text>
</comment>
<feature type="region of interest" description="Disordered" evidence="1">
    <location>
        <begin position="1"/>
        <end position="22"/>
    </location>
</feature>
<organism evidence="2 3">
    <name type="scientific">Elysia marginata</name>
    <dbReference type="NCBI Taxonomy" id="1093978"/>
    <lineage>
        <taxon>Eukaryota</taxon>
        <taxon>Metazoa</taxon>
        <taxon>Spiralia</taxon>
        <taxon>Lophotrochozoa</taxon>
        <taxon>Mollusca</taxon>
        <taxon>Gastropoda</taxon>
        <taxon>Heterobranchia</taxon>
        <taxon>Euthyneura</taxon>
        <taxon>Panpulmonata</taxon>
        <taxon>Sacoglossa</taxon>
        <taxon>Placobranchoidea</taxon>
        <taxon>Plakobranchidae</taxon>
        <taxon>Elysia</taxon>
    </lineage>
</organism>
<protein>
    <submittedName>
        <fullName evidence="2">Uncharacterized protein</fullName>
    </submittedName>
</protein>
<dbReference type="EMBL" id="BMAT01013608">
    <property type="protein sequence ID" value="GFS16376.1"/>
    <property type="molecule type" value="Genomic_DNA"/>
</dbReference>
<evidence type="ECO:0000313" key="2">
    <source>
        <dbReference type="EMBL" id="GFS16376.1"/>
    </source>
</evidence>
<name>A0AAV4J546_9GAST</name>
<reference evidence="2 3" key="1">
    <citation type="journal article" date="2021" name="Elife">
        <title>Chloroplast acquisition without the gene transfer in kleptoplastic sea slugs, Plakobranchus ocellatus.</title>
        <authorList>
            <person name="Maeda T."/>
            <person name="Takahashi S."/>
            <person name="Yoshida T."/>
            <person name="Shimamura S."/>
            <person name="Takaki Y."/>
            <person name="Nagai Y."/>
            <person name="Toyoda A."/>
            <person name="Suzuki Y."/>
            <person name="Arimoto A."/>
            <person name="Ishii H."/>
            <person name="Satoh N."/>
            <person name="Nishiyama T."/>
            <person name="Hasebe M."/>
            <person name="Maruyama T."/>
            <person name="Minagawa J."/>
            <person name="Obokata J."/>
            <person name="Shigenobu S."/>
        </authorList>
    </citation>
    <scope>NUCLEOTIDE SEQUENCE [LARGE SCALE GENOMIC DNA]</scope>
</reference>
<feature type="compositionally biased region" description="Basic and acidic residues" evidence="1">
    <location>
        <begin position="1"/>
        <end position="10"/>
    </location>
</feature>
<proteinExistence type="predicted"/>
<accession>A0AAV4J546</accession>
<dbReference type="Proteomes" id="UP000762676">
    <property type="component" value="Unassembled WGS sequence"/>
</dbReference>
<sequence>MKQRMQEYKTSKGRLKRGSSIHESRTLERQYNDILDQIPIEMSCCKAVPAWSEEAQPSIECGIHGIDPKIHKATLRLLEKVSLPLTRAPLSSPTCRRMDLCLHG</sequence>